<evidence type="ECO:0000256" key="1">
    <source>
        <dbReference type="SAM" id="MobiDB-lite"/>
    </source>
</evidence>
<organism evidence="3 4">
    <name type="scientific">Fusarium fujikuroi</name>
    <name type="common">Bakanae and foot rot disease fungus</name>
    <name type="synonym">Gibberella fujikuroi</name>
    <dbReference type="NCBI Taxonomy" id="5127"/>
    <lineage>
        <taxon>Eukaryota</taxon>
        <taxon>Fungi</taxon>
        <taxon>Dikarya</taxon>
        <taxon>Ascomycota</taxon>
        <taxon>Pezizomycotina</taxon>
        <taxon>Sordariomycetes</taxon>
        <taxon>Hypocreomycetidae</taxon>
        <taxon>Hypocreales</taxon>
        <taxon>Nectriaceae</taxon>
        <taxon>Fusarium</taxon>
        <taxon>Fusarium fujikuroi species complex</taxon>
    </lineage>
</organism>
<evidence type="ECO:0000256" key="2">
    <source>
        <dbReference type="SAM" id="Phobius"/>
    </source>
</evidence>
<feature type="transmembrane region" description="Helical" evidence="2">
    <location>
        <begin position="17"/>
        <end position="35"/>
    </location>
</feature>
<evidence type="ECO:0000313" key="3">
    <source>
        <dbReference type="EMBL" id="VTT67499.1"/>
    </source>
</evidence>
<feature type="transmembrane region" description="Helical" evidence="2">
    <location>
        <begin position="47"/>
        <end position="69"/>
    </location>
</feature>
<keyword evidence="2" id="KW-0472">Membrane</keyword>
<protein>
    <submittedName>
        <fullName evidence="3">Uncharacterized protein</fullName>
    </submittedName>
</protein>
<evidence type="ECO:0000313" key="4">
    <source>
        <dbReference type="Proteomes" id="UP000760494"/>
    </source>
</evidence>
<proteinExistence type="predicted"/>
<feature type="transmembrane region" description="Helical" evidence="2">
    <location>
        <begin position="76"/>
        <end position="94"/>
    </location>
</feature>
<keyword evidence="2" id="KW-0812">Transmembrane</keyword>
<sequence>MQPALGALGHTWTAMRAMEFISLITIIGLTANFIGEMVNADYAAPSTLIGTLVVACISTLYIAISYILYWDGMLPLLLSTGADIMLLVACIVVACTVGKPVSYLSCPKFPSDGNTANFVNSLFHNVYHSRGNTFAWVDPDKASCYQIKSIWGLSIALCVLFAFSAITSGCLWKRTKGASRPAPKDIEGPHVMAQERSLGTMAMAKRFDSDSSDAESARQPWCPPPPTAPVRVKRKEVPQPLQHLPPLPPVPVSPGRMNDSGPKSPLERVWSKRKTLLERVEGWWDLDLLEKRQTLFGGKRVQG</sequence>
<keyword evidence="2" id="KW-1133">Transmembrane helix</keyword>
<dbReference type="EMBL" id="CABFJX010000212">
    <property type="protein sequence ID" value="VTT67499.1"/>
    <property type="molecule type" value="Genomic_DNA"/>
</dbReference>
<reference evidence="3" key="1">
    <citation type="submission" date="2019-05" db="EMBL/GenBank/DDBJ databases">
        <authorList>
            <person name="Piombo E."/>
        </authorList>
    </citation>
    <scope>NUCLEOTIDE SEQUENCE</scope>
    <source>
        <strain evidence="3">C2S</strain>
    </source>
</reference>
<feature type="transmembrane region" description="Helical" evidence="2">
    <location>
        <begin position="150"/>
        <end position="172"/>
    </location>
</feature>
<gene>
    <name evidence="3" type="ORF">C2S_6955</name>
</gene>
<feature type="compositionally biased region" description="Pro residues" evidence="1">
    <location>
        <begin position="243"/>
        <end position="252"/>
    </location>
</feature>
<name>A0A5Q3CZ80_FUSFU</name>
<comment type="caution">
    <text evidence="3">The sequence shown here is derived from an EMBL/GenBank/DDBJ whole genome shotgun (WGS) entry which is preliminary data.</text>
</comment>
<feature type="region of interest" description="Disordered" evidence="1">
    <location>
        <begin position="206"/>
        <end position="266"/>
    </location>
</feature>
<dbReference type="Proteomes" id="UP000760494">
    <property type="component" value="Unassembled WGS sequence"/>
</dbReference>
<dbReference type="AlphaFoldDB" id="A0A5Q3CZ80"/>
<accession>A0A5Q3CZ80</accession>